<dbReference type="GO" id="GO:0017038">
    <property type="term" value="P:protein import"/>
    <property type="evidence" value="ECO:0007669"/>
    <property type="project" value="InterPro"/>
</dbReference>
<keyword evidence="1" id="KW-0813">Transport</keyword>
<dbReference type="GO" id="GO:0006886">
    <property type="term" value="P:intracellular protein transport"/>
    <property type="evidence" value="ECO:0007669"/>
    <property type="project" value="InterPro"/>
</dbReference>
<protein>
    <submittedName>
        <fullName evidence="6">Uncharacterized protein</fullName>
    </submittedName>
</protein>
<feature type="domain" description="VWFA" evidence="4">
    <location>
        <begin position="3597"/>
        <end position="3773"/>
    </location>
</feature>
<feature type="region of interest" description="Disordered" evidence="3">
    <location>
        <begin position="586"/>
        <end position="605"/>
    </location>
</feature>
<dbReference type="Gene3D" id="3.40.50.410">
    <property type="entry name" value="von Willebrand factor, type A domain"/>
    <property type="match status" value="1"/>
</dbReference>
<dbReference type="GO" id="GO:0016020">
    <property type="term" value="C:membrane"/>
    <property type="evidence" value="ECO:0007669"/>
    <property type="project" value="InterPro"/>
</dbReference>
<dbReference type="InterPro" id="IPR002035">
    <property type="entry name" value="VWF_A"/>
</dbReference>
<feature type="domain" description="SecA family profile" evidence="5">
    <location>
        <begin position="2896"/>
        <end position="3544"/>
    </location>
</feature>
<accession>A0AB34IP83</accession>
<proteinExistence type="predicted"/>
<feature type="region of interest" description="Disordered" evidence="3">
    <location>
        <begin position="434"/>
        <end position="529"/>
    </location>
</feature>
<dbReference type="Proteomes" id="UP001515480">
    <property type="component" value="Unassembled WGS sequence"/>
</dbReference>
<dbReference type="EMBL" id="JBGBPQ010000021">
    <property type="protein sequence ID" value="KAL1503775.1"/>
    <property type="molecule type" value="Genomic_DNA"/>
</dbReference>
<evidence type="ECO:0000256" key="1">
    <source>
        <dbReference type="ARBA" id="ARBA00022927"/>
    </source>
</evidence>
<comment type="caution">
    <text evidence="6">The sequence shown here is derived from an EMBL/GenBank/DDBJ whole genome shotgun (WGS) entry which is preliminary data.</text>
</comment>
<evidence type="ECO:0000256" key="2">
    <source>
        <dbReference type="ARBA" id="ARBA00023010"/>
    </source>
</evidence>
<dbReference type="SUPFAM" id="SSF53300">
    <property type="entry name" value="vWA-like"/>
    <property type="match status" value="1"/>
</dbReference>
<dbReference type="PANTHER" id="PTHR30612">
    <property type="entry name" value="SECA INNER MEMBRANE COMPONENT OF SEC PROTEIN SECRETION SYSTEM"/>
    <property type="match status" value="1"/>
</dbReference>
<dbReference type="PANTHER" id="PTHR30612:SF0">
    <property type="entry name" value="CHLOROPLAST PROTEIN-TRANSPORTING ATPASE"/>
    <property type="match status" value="1"/>
</dbReference>
<dbReference type="SUPFAM" id="SSF52540">
    <property type="entry name" value="P-loop containing nucleoside triphosphate hydrolases"/>
    <property type="match status" value="3"/>
</dbReference>
<dbReference type="InterPro" id="IPR027417">
    <property type="entry name" value="P-loop_NTPase"/>
</dbReference>
<feature type="compositionally biased region" description="Acidic residues" evidence="3">
    <location>
        <begin position="596"/>
        <end position="605"/>
    </location>
</feature>
<dbReference type="InterPro" id="IPR036465">
    <property type="entry name" value="vWFA_dom_sf"/>
</dbReference>
<keyword evidence="2" id="KW-0811">Translocation</keyword>
<dbReference type="GO" id="GO:0006605">
    <property type="term" value="P:protein targeting"/>
    <property type="evidence" value="ECO:0007669"/>
    <property type="project" value="InterPro"/>
</dbReference>
<organism evidence="6 7">
    <name type="scientific">Prymnesium parvum</name>
    <name type="common">Toxic golden alga</name>
    <dbReference type="NCBI Taxonomy" id="97485"/>
    <lineage>
        <taxon>Eukaryota</taxon>
        <taxon>Haptista</taxon>
        <taxon>Haptophyta</taxon>
        <taxon>Prymnesiophyceae</taxon>
        <taxon>Prymnesiales</taxon>
        <taxon>Prymnesiaceae</taxon>
        <taxon>Prymnesium</taxon>
    </lineage>
</organism>
<dbReference type="InterPro" id="IPR014018">
    <property type="entry name" value="SecA_motor_DEAD"/>
</dbReference>
<dbReference type="Pfam" id="PF07517">
    <property type="entry name" value="SecA_DEAD"/>
    <property type="match status" value="1"/>
</dbReference>
<evidence type="ECO:0000259" key="4">
    <source>
        <dbReference type="PROSITE" id="PS50234"/>
    </source>
</evidence>
<evidence type="ECO:0000313" key="6">
    <source>
        <dbReference type="EMBL" id="KAL1503775.1"/>
    </source>
</evidence>
<dbReference type="InterPro" id="IPR000185">
    <property type="entry name" value="SecA"/>
</dbReference>
<evidence type="ECO:0000259" key="5">
    <source>
        <dbReference type="PROSITE" id="PS51196"/>
    </source>
</evidence>
<dbReference type="GO" id="GO:0005524">
    <property type="term" value="F:ATP binding"/>
    <property type="evidence" value="ECO:0007669"/>
    <property type="project" value="InterPro"/>
</dbReference>
<gene>
    <name evidence="6" type="ORF">AB1Y20_012243</name>
</gene>
<evidence type="ECO:0000256" key="3">
    <source>
        <dbReference type="SAM" id="MobiDB-lite"/>
    </source>
</evidence>
<dbReference type="PROSITE" id="PS50234">
    <property type="entry name" value="VWFA"/>
    <property type="match status" value="1"/>
</dbReference>
<keyword evidence="1" id="KW-0653">Protein transport</keyword>
<evidence type="ECO:0000313" key="7">
    <source>
        <dbReference type="Proteomes" id="UP001515480"/>
    </source>
</evidence>
<sequence length="3778" mass="420789">MLPTFVTHAPTSAEARDLNTLWMLARAQGLSSPLMQEATWISNGWLPSKTELEQSKSRAKRAGDARLQKIRYDLKQLSVQIRGECSSFLKDQPVKRREHSSPVGVDQLSDDIQQLPDAAFSEADLATLSSEELEERLSKCTSTIDNKFTANAGLSSVVSSCASSLSNMSLTAQIATMLDETDVLEGIANQLASAHHASVAHTLKSSGMGCGEVRPGSVMINTALPTAIAEWLQGCLTNAGPLTDDLQEAGVIAIGNVYEQRKSKRILFLPGPETNAKDSVSLKMHNMMDALIEQQDGNKTADKADLTIYFDTDSEPTEAVGIELNTKFHLLVLTAARTASIPLEPSIIQMLEIDARRQVKLQEADETRSSVYEYVARATSRSGSMILMDPVTPSASRHSSVIDGWPGYTAPSDLTTPSLISTIVKNYVQNHSTLPSVNPSNSGTSDCNADYMQAPPAENAKPTLDEGDWDVVKPPQKKLAVPPAPPLQDKVKPKQKMPTPTMGIAPPMPRASDSNHPIGDPFEELTRPQPPSASLLEELEGRQPAAQRSRLPAISASAALNEHLACLALEVDGLQPFEIFEGPIMEGKPKVRPAETTDDDSDDTDLEDERILDIGDCKMKDRHAMLYPYEKWHSDDISPTAYDRWAQQLKERRLLLDDKVIESLSLCMGKGQKLQYVGSTDGDLSGAIARHVCGSDDDESKKMVLDQLLEWLAGAGESFVFYNRPLREYVHWELTPPNIFTASNDWEELLSLLRESYHYLEYTAADWLLLIATAHVFAPVTVFHYQLARAVRFVKADATIEGMQRGYVAGSQLPSSSESWLVLGLLENGHFVRCRRKQLNSELMLQMIHAREEEASMESVDSGRRGNLGKLRGHAEKYDVKISDAALVEALTSSVDNLDAAIERLRLPPRSAPDAVILQGPSGTGKSTWINLMAGKTEYDDTPPQTREGEWREPALAVLGHPLHVIGRGAEAETLHVSGTVIKTDDEATPFLEVLDTPGMFDTRGPLVEVVNAIFIAKCMPRFRTLRIVVMVREDTLKGRAEGFANTAETMAKLFATAGGANAVKKHVMLWINPHKPKGESDAEGVISKLKAIKGARPDIAEFIKMIISQSRTRKAVRVLEYEPEEATGDERDAIISARKQRYPDLDPAERAIKATIDRDEIVEQLMSSTAPMKNPGDKCGLPLTDQATAEIQSQVLKLQDFVALGCQLHDYISVRRYLDVLRSLCDHMRVGSEASGLMSQNKYFDAYQTCITKVKARMQETFSKSCMEELCRPIGQPTPLVPSDLDGICISMRAAAAAAVLDGHLSLKDFSVELCGEIVHTQLQSVKRASCQLLDEITDIQAAHRAFEGQIPHVLKTLRLVVDHFCCEASIADGATTSFARIKATASQCLAEEHEKIFEVIDAQARRAEEQIKLGVDEGGEIASRYVKMLAAEERVALLPAGAINPFEAAADALEVVKIAEGALAEFLPNIMGKYTAVRDYSIEVVQSQSQEVMATFDAIIASERNREFFESAMQMIKDRLHAVFGTLLFLLHARSSKLSKHCETDEDRARLDGCYADPVDKIVKLHSQLIQGVLEAARHDQDEFARTIGNYRPQVELAMELAKLAGVESIQLEHFRAMQPCLRWHELKDGSTKLTTRIEQVLMHFGSVVELRLKEHRQRVSRAEDAEEYDYAEHANELAVLEKARWCDRIMEEAIVEPAIAKVWHAFERHVHGLKSAVEKLREGYYKEARSLLIQTHDMKALCVPFLLDEPVDLGEMGAAARTSQSACSAARIMAAHDEIESMANGLIKDMCKKVQTKVIDRPGPMGNPEKRDWWMDLSICDANICDALRHLGSLLNMAKHLLSTSRGRNRLDEWLKLGELEKLQLDCRNRARELISKLVSRVSNFFGAVGSCLAREMDDAVALLKGEDGDGMWAVPSEGLCDDGKSEDIPRDDIPRDSRVATREACNELKDILQFLSRPSDHALVFEAARDPRYGAIANFDDLAFFRDLERHYQTSFSDCQFHFGNEETKPEARQKAIFIYSTFDRILPPHDEFSGFKKIFITHHNLLVQADQVAKREMSKELKGLLLAADFSEETRQLMLDSQALGKDDERARGPYIANCNVIVSRVQELLDSFDLATMHLKVPDPNFNVQIQLVKPWNQLQAAKANVAEFLKDSSAKSVIDLDQRLKQALIKFERVFNDEVLQQHARMFDMGDYRGAEGNAHSGFMRDSILVLGIQMAHGGELGQVARNAYDNERKRQKLILAELHVKTFVLKDAATLEQEGAFEEQACIIEDFIKESHARVQAINEIPGECELIVEYKQAAKLITDEVRSVISTEFMPLYQDQFLDLSKEHINFLDNLLARLLLAPFKEEALRMLPASISGGTSVDVAKQNIATFRDMHENVSNEAFSSLTPQKSDSIEAIKSKVRQQAEVLRTISVHNPRFSQIVNDFNFSAKEALERARKLMSATNPTTIPPGELEAVFAEVRERSKCSKGLKGITPQERAVEGLNAGARMSRKSMESWLLTSPQSLLANTTSTGDATLDNSLFGAIHTYLSLVIIAPVTTSTSAQMAQEELMSVKEEQSHKEHSILSGGETMEAIGQSKQHETKGKQVMDLLRSKLQSTLDMCFGEPVAPRDLTLKYQALHTLQRWEPHEGAGAQCSIFTAAIELEAAMLKEGTIADKKIVQPIHHEERKKKVYEDLHALITALTTELSRSATFVADQDQALDPKPFELVFSSQMDQLITYVRPDLVNSVQTLKADVDAAAKDSVHKLQNLLMARKLKEADKLLQAWKFFEPLTQSQLLSGLLNLPGPCVFEAELQAHIDKLVTQAKTSVQTTEKAEGWQKQLCLPVLILGKCGSDIPRASAACKLALDDVLDTVESKFGAQEMQQLATELRERDEQLGQEIVRSSRAFACVQIGDFNRKTQRDISVVKQLYIDKNGPGSDLVWSDYEVFQREYDVLISKCTDDVFPLEDPLAYLVNHSKQLAGSDQGWIRQTQGRIPKVLAGIFAWWSMSFFEKLRSRNPHIAFDPDNSLQPNNVQVVCILKLLGGSSEMKNHLAEVPTGEGKSVILGVLATALALYGFDVDCVCYSSMLSNRDRDDFIPMFEAFKVLDRVRYGTFDTLSEDLLTEHYGDLRKAVADFLAKGKSTKHAPAPTTKRVLIIDEVDVFCSEAFFGGAYCPSLTVKNDEIAGLMRHIWSLRSSAFDIDELKRHPKYQAVLKSGILLPKNEWLLDRAVREMDKAARAYSPKMHDHDVRNGKIWYKVEGRDEYVDTVVYDYETNAEYLAEFEKGELTEQQMCEGLALHIRCGEFSFAKLPSLFKNILGVTGTLDAARLPPQMHDVLRGVGIKHFTYCPSMFHDSKRDWQPSNQAYVQVAKNEDEHYHMIVDEIDKRLMPTTQMDGQRSVLVFFRTEEEIIKFRSSSYFRKHKAERQVLTELSASRREDRDHLITRATRQGAVTLASRMYGRGTDFKIYHQRMEKAGGIHVIQTFFSRDLSEEIQIMGRSARQGDMGSYSQVLLSKQEGFDVTKETVEGWDPTQVHAQFSLLRADAGRAEVESLREMAKERMQEHEVLANSLKFFYHGQTDALDTLVRRYNSPGGLKVGANGIHVVFCLDESHSMSGAPWQELVSAFKAFWCATTSSQGPPMFVSIVQFGSKARVTHTMLRVKRQPPALEPHWSGTAFHPAVVEAQKLINGHGPMNGYTVVLVFMSDGHAADASQAAHVLANLAQQYPGRFESHTVGFGAGAPRTLESMAFANGQQDKSKYRAAAVGNLTEAFVAVAKSISPGRL</sequence>
<dbReference type="InterPro" id="IPR011115">
    <property type="entry name" value="SecA_DEAD"/>
</dbReference>
<feature type="compositionally biased region" description="Polar residues" evidence="3">
    <location>
        <begin position="434"/>
        <end position="447"/>
    </location>
</feature>
<keyword evidence="7" id="KW-1185">Reference proteome</keyword>
<name>A0AB34IP83_PRYPA</name>
<dbReference type="Gene3D" id="3.40.50.300">
    <property type="entry name" value="P-loop containing nucleotide triphosphate hydrolases"/>
    <property type="match status" value="3"/>
</dbReference>
<reference evidence="6 7" key="1">
    <citation type="journal article" date="2024" name="Science">
        <title>Giant polyketide synthase enzymes in the biosynthesis of giant marine polyether toxins.</title>
        <authorList>
            <person name="Fallon T.R."/>
            <person name="Shende V.V."/>
            <person name="Wierzbicki I.H."/>
            <person name="Pendleton A.L."/>
            <person name="Watervoot N.F."/>
            <person name="Auber R.P."/>
            <person name="Gonzalez D.J."/>
            <person name="Wisecaver J.H."/>
            <person name="Moore B.S."/>
        </authorList>
    </citation>
    <scope>NUCLEOTIDE SEQUENCE [LARGE SCALE GENOMIC DNA]</scope>
    <source>
        <strain evidence="6 7">12B1</strain>
    </source>
</reference>
<dbReference type="PROSITE" id="PS51196">
    <property type="entry name" value="SECA_MOTOR_DEAD"/>
    <property type="match status" value="1"/>
</dbReference>
<dbReference type="CDD" id="cd00198">
    <property type="entry name" value="vWFA"/>
    <property type="match status" value="1"/>
</dbReference>